<dbReference type="InterPro" id="IPR050723">
    <property type="entry name" value="CFA/CMAS"/>
</dbReference>
<dbReference type="Pfam" id="PF02353">
    <property type="entry name" value="CMAS"/>
    <property type="match status" value="1"/>
</dbReference>
<dbReference type="Proteomes" id="UP000708148">
    <property type="component" value="Unassembled WGS sequence"/>
</dbReference>
<keyword evidence="2" id="KW-1185">Reference proteome</keyword>
<comment type="caution">
    <text evidence="1">The sequence shown here is derived from an EMBL/GenBank/DDBJ whole genome shotgun (WGS) entry which is preliminary data.</text>
</comment>
<name>A0A8S1IK12_9CHLO</name>
<evidence type="ECO:0000313" key="2">
    <source>
        <dbReference type="Proteomes" id="UP000708148"/>
    </source>
</evidence>
<dbReference type="Pfam" id="PF07103">
    <property type="entry name" value="DUF1365"/>
    <property type="match status" value="1"/>
</dbReference>
<dbReference type="InterPro" id="IPR010775">
    <property type="entry name" value="DUF1365"/>
</dbReference>
<evidence type="ECO:0000313" key="1">
    <source>
        <dbReference type="EMBL" id="CAD7694871.1"/>
    </source>
</evidence>
<dbReference type="SUPFAM" id="SSF53335">
    <property type="entry name" value="S-adenosyl-L-methionine-dependent methyltransferases"/>
    <property type="match status" value="1"/>
</dbReference>
<dbReference type="PANTHER" id="PTHR43667:SF2">
    <property type="entry name" value="FATTY ACID C-METHYL TRANSFERASE"/>
    <property type="match status" value="1"/>
</dbReference>
<dbReference type="Gene3D" id="3.40.50.150">
    <property type="entry name" value="Vaccinia Virus protein VP39"/>
    <property type="match status" value="1"/>
</dbReference>
<proteinExistence type="predicted"/>
<protein>
    <recommendedName>
        <fullName evidence="3">Cyclopropane-fatty-acyl-phospholipid synthase</fullName>
    </recommendedName>
</protein>
<dbReference type="PANTHER" id="PTHR43667">
    <property type="entry name" value="CYCLOPROPANE-FATTY-ACYL-PHOSPHOLIPID SYNTHASE"/>
    <property type="match status" value="1"/>
</dbReference>
<dbReference type="CDD" id="cd02440">
    <property type="entry name" value="AdoMet_MTases"/>
    <property type="match status" value="1"/>
</dbReference>
<dbReference type="AlphaFoldDB" id="A0A8S1IK12"/>
<gene>
    <name evidence="1" type="ORF">OSTQU699_LOCUS232</name>
</gene>
<dbReference type="OrthoDB" id="5977668at2759"/>
<dbReference type="InterPro" id="IPR029063">
    <property type="entry name" value="SAM-dependent_MTases_sf"/>
</dbReference>
<sequence>MAWLDLDELPQLVGRGMVMSDRLLSLCAFRTEDHLTGAAGNARTAVMREIMRLGGTDTDGPVRLLTQLRWFGHYFSPLNLYYVYDRGGTRVCQVLAEVNNTPWGERHLYLLSDANRVATGPGLRFRHTKQFHVSPFMGMDAQYHWRLSEPGETLRVALTNHDSDTGRFDACMTLLRRPLTRRAVVGLAARRPFATTRRSLIDRTARWLVLDRLRGIQHGGLRLVEPGEATLLGDSPPFADLLVRRPRFFRRVALGGALGAADAFVDGDWDSPDLTSVLQVLARNSIALQRVERGAPSLLRPIRAAFNRLRRNTLGGSRRNIAAHYDLSNDFFALMLDPTMTYSSGYFATPDASLEQASTEKYDRICRKLDLGPEHHVLEIGSGWGGFAEHAAGRYGCRVTTTTISDQQLVYVRNRISNAGLSDRITLLSQDYRSLEGAYDRLVSIEMIEAVGKEYLPGYFRKCSNLLKPDGAMALQAITIPDCRYEAYCRSVDFIQRYIFPGGSLPSPGAITGCLAGDTDFRLVHVEDFSDHYARTLAAWRDKLWGRVAEAELLGFDDRFLRIWRYYLCYCEAGFLERQVGVSQWVFNKPLNRTAAG</sequence>
<reference evidence="1" key="1">
    <citation type="submission" date="2020-12" db="EMBL/GenBank/DDBJ databases">
        <authorList>
            <person name="Iha C."/>
        </authorList>
    </citation>
    <scope>NUCLEOTIDE SEQUENCE</scope>
</reference>
<dbReference type="EMBL" id="CAJHUC010000279">
    <property type="protein sequence ID" value="CAD7694871.1"/>
    <property type="molecule type" value="Genomic_DNA"/>
</dbReference>
<accession>A0A8S1IK12</accession>
<organism evidence="1 2">
    <name type="scientific">Ostreobium quekettii</name>
    <dbReference type="NCBI Taxonomy" id="121088"/>
    <lineage>
        <taxon>Eukaryota</taxon>
        <taxon>Viridiplantae</taxon>
        <taxon>Chlorophyta</taxon>
        <taxon>core chlorophytes</taxon>
        <taxon>Ulvophyceae</taxon>
        <taxon>TCBD clade</taxon>
        <taxon>Bryopsidales</taxon>
        <taxon>Ostreobineae</taxon>
        <taxon>Ostreobiaceae</taxon>
        <taxon>Ostreobium</taxon>
    </lineage>
</organism>
<evidence type="ECO:0008006" key="3">
    <source>
        <dbReference type="Google" id="ProtNLM"/>
    </source>
</evidence>